<feature type="region of interest" description="Disordered" evidence="8">
    <location>
        <begin position="1"/>
        <end position="36"/>
    </location>
</feature>
<evidence type="ECO:0000259" key="9">
    <source>
        <dbReference type="PROSITE" id="PS50928"/>
    </source>
</evidence>
<sequence>MSRDSMSRDSMSTSTAANSIMTPRGGAGTSRKRQWSPRTESTLRVVAPITLGLIVLGMWQLLVTVGGVSDYLLPSPASIVGELVEFWPAVVSATILTGTNALLGLIVGSLLGIVLSAIAARWHIADQMSAPIIAALAVVPIVALAPVLNSMFGADSQFGRQAIAAIASFVPIFINTLRGFRQTRPVHRDLMRAYAANSGQLLRWLTLPTARPFILTGIRIASSLAVISALVAEYFGGPRGGLGSLIATSAASSAYARAWAYVAASIALGLLFYLGTLALERLVLRRVPTGGSS</sequence>
<dbReference type="AlphaFoldDB" id="A0A8H2PY93"/>
<reference evidence="10 11" key="1">
    <citation type="submission" date="2019-06" db="EMBL/GenBank/DDBJ databases">
        <title>Sequencing the genomes of 1000 actinobacteria strains.</title>
        <authorList>
            <person name="Klenk H.-P."/>
        </authorList>
    </citation>
    <scope>NUCLEOTIDE SEQUENCE [LARGE SCALE GENOMIC DNA]</scope>
    <source>
        <strain evidence="10 11">DSM 21947</strain>
    </source>
</reference>
<evidence type="ECO:0000256" key="2">
    <source>
        <dbReference type="ARBA" id="ARBA00022448"/>
    </source>
</evidence>
<feature type="compositionally biased region" description="Low complexity" evidence="8">
    <location>
        <begin position="8"/>
        <end position="17"/>
    </location>
</feature>
<accession>A0A8H2PY93</accession>
<keyword evidence="4 7" id="KW-0812">Transmembrane</keyword>
<organism evidence="10 11">
    <name type="scientific">Rhodoglobus vestalii</name>
    <dbReference type="NCBI Taxonomy" id="193384"/>
    <lineage>
        <taxon>Bacteria</taxon>
        <taxon>Bacillati</taxon>
        <taxon>Actinomycetota</taxon>
        <taxon>Actinomycetes</taxon>
        <taxon>Micrococcales</taxon>
        <taxon>Microbacteriaceae</taxon>
        <taxon>Rhodoglobus</taxon>
    </lineage>
</organism>
<evidence type="ECO:0000256" key="4">
    <source>
        <dbReference type="ARBA" id="ARBA00022692"/>
    </source>
</evidence>
<dbReference type="GO" id="GO:0055085">
    <property type="term" value="P:transmembrane transport"/>
    <property type="evidence" value="ECO:0007669"/>
    <property type="project" value="InterPro"/>
</dbReference>
<dbReference type="Gene3D" id="1.10.3720.10">
    <property type="entry name" value="MetI-like"/>
    <property type="match status" value="1"/>
</dbReference>
<evidence type="ECO:0000313" key="11">
    <source>
        <dbReference type="Proteomes" id="UP000316560"/>
    </source>
</evidence>
<dbReference type="CDD" id="cd06261">
    <property type="entry name" value="TM_PBP2"/>
    <property type="match status" value="1"/>
</dbReference>
<comment type="subcellular location">
    <subcellularLocation>
        <location evidence="1 7">Cell membrane</location>
        <topology evidence="1 7">Multi-pass membrane protein</topology>
    </subcellularLocation>
</comment>
<name>A0A8H2PY93_9MICO</name>
<evidence type="ECO:0000256" key="8">
    <source>
        <dbReference type="SAM" id="MobiDB-lite"/>
    </source>
</evidence>
<evidence type="ECO:0000313" key="10">
    <source>
        <dbReference type="EMBL" id="TQO20124.1"/>
    </source>
</evidence>
<dbReference type="Pfam" id="PF00528">
    <property type="entry name" value="BPD_transp_1"/>
    <property type="match status" value="1"/>
</dbReference>
<feature type="transmembrane region" description="Helical" evidence="7">
    <location>
        <begin position="158"/>
        <end position="177"/>
    </location>
</feature>
<keyword evidence="6 7" id="KW-0472">Membrane</keyword>
<dbReference type="EMBL" id="VFRA01000001">
    <property type="protein sequence ID" value="TQO20124.1"/>
    <property type="molecule type" value="Genomic_DNA"/>
</dbReference>
<evidence type="ECO:0000256" key="7">
    <source>
        <dbReference type="RuleBase" id="RU363032"/>
    </source>
</evidence>
<feature type="domain" description="ABC transmembrane type-1" evidence="9">
    <location>
        <begin position="90"/>
        <end position="283"/>
    </location>
</feature>
<comment type="caution">
    <text evidence="10">The sequence shown here is derived from an EMBL/GenBank/DDBJ whole genome shotgun (WGS) entry which is preliminary data.</text>
</comment>
<keyword evidence="3" id="KW-1003">Cell membrane</keyword>
<keyword evidence="5 7" id="KW-1133">Transmembrane helix</keyword>
<dbReference type="SUPFAM" id="SSF161098">
    <property type="entry name" value="MetI-like"/>
    <property type="match status" value="1"/>
</dbReference>
<evidence type="ECO:0000256" key="5">
    <source>
        <dbReference type="ARBA" id="ARBA00022989"/>
    </source>
</evidence>
<dbReference type="InterPro" id="IPR000515">
    <property type="entry name" value="MetI-like"/>
</dbReference>
<feature type="transmembrane region" description="Helical" evidence="7">
    <location>
        <begin position="101"/>
        <end position="120"/>
    </location>
</feature>
<feature type="transmembrane region" description="Helical" evidence="7">
    <location>
        <begin position="258"/>
        <end position="279"/>
    </location>
</feature>
<feature type="transmembrane region" description="Helical" evidence="7">
    <location>
        <begin position="132"/>
        <end position="152"/>
    </location>
</feature>
<dbReference type="PANTHER" id="PTHR30151:SF0">
    <property type="entry name" value="ABC TRANSPORTER PERMEASE PROTEIN MJ0413-RELATED"/>
    <property type="match status" value="1"/>
</dbReference>
<gene>
    <name evidence="10" type="ORF">FB472_1736</name>
</gene>
<evidence type="ECO:0000256" key="1">
    <source>
        <dbReference type="ARBA" id="ARBA00004651"/>
    </source>
</evidence>
<evidence type="ECO:0000256" key="6">
    <source>
        <dbReference type="ARBA" id="ARBA00023136"/>
    </source>
</evidence>
<dbReference type="PANTHER" id="PTHR30151">
    <property type="entry name" value="ALKANE SULFONATE ABC TRANSPORTER-RELATED, MEMBRANE SUBUNIT"/>
    <property type="match status" value="1"/>
</dbReference>
<dbReference type="PROSITE" id="PS50928">
    <property type="entry name" value="ABC_TM1"/>
    <property type="match status" value="1"/>
</dbReference>
<evidence type="ECO:0000256" key="3">
    <source>
        <dbReference type="ARBA" id="ARBA00022475"/>
    </source>
</evidence>
<keyword evidence="11" id="KW-1185">Reference proteome</keyword>
<keyword evidence="2 7" id="KW-0813">Transport</keyword>
<feature type="transmembrane region" description="Helical" evidence="7">
    <location>
        <begin position="213"/>
        <end position="235"/>
    </location>
</feature>
<dbReference type="InterPro" id="IPR035906">
    <property type="entry name" value="MetI-like_sf"/>
</dbReference>
<proteinExistence type="inferred from homology"/>
<feature type="transmembrane region" description="Helical" evidence="7">
    <location>
        <begin position="41"/>
        <end position="62"/>
    </location>
</feature>
<dbReference type="GO" id="GO:0005886">
    <property type="term" value="C:plasma membrane"/>
    <property type="evidence" value="ECO:0007669"/>
    <property type="project" value="UniProtKB-SubCell"/>
</dbReference>
<dbReference type="Proteomes" id="UP000316560">
    <property type="component" value="Unassembled WGS sequence"/>
</dbReference>
<protein>
    <submittedName>
        <fullName evidence="10">NitT/TauT family transport system permease protein</fullName>
    </submittedName>
</protein>
<comment type="similarity">
    <text evidence="7">Belongs to the binding-protein-dependent transport system permease family.</text>
</comment>